<feature type="compositionally biased region" description="Basic and acidic residues" evidence="1">
    <location>
        <begin position="35"/>
        <end position="47"/>
    </location>
</feature>
<dbReference type="AlphaFoldDB" id="A0A7S0MHB1"/>
<feature type="compositionally biased region" description="Polar residues" evidence="1">
    <location>
        <begin position="1"/>
        <end position="12"/>
    </location>
</feature>
<name>A0A7S0MHB1_9CRYP</name>
<protein>
    <submittedName>
        <fullName evidence="2">Uncharacterized protein</fullName>
    </submittedName>
</protein>
<gene>
    <name evidence="2" type="ORF">CCUR1050_LOCUS16364</name>
</gene>
<sequence>MQALTPSTSSANLRPIAGSPPAAAPAPSSHPSPKKSAESRPRGDSSRLGRAAPHRPNCPSIPFSLSKSGGTKEGLGLTGVFLELSVSSGRPAPSSSSSSIISVSLFSAADL</sequence>
<evidence type="ECO:0000256" key="1">
    <source>
        <dbReference type="SAM" id="MobiDB-lite"/>
    </source>
</evidence>
<accession>A0A7S0MHB1</accession>
<organism evidence="2">
    <name type="scientific">Cryptomonas curvata</name>
    <dbReference type="NCBI Taxonomy" id="233186"/>
    <lineage>
        <taxon>Eukaryota</taxon>
        <taxon>Cryptophyceae</taxon>
        <taxon>Cryptomonadales</taxon>
        <taxon>Cryptomonadaceae</taxon>
        <taxon>Cryptomonas</taxon>
    </lineage>
</organism>
<proteinExistence type="predicted"/>
<feature type="region of interest" description="Disordered" evidence="1">
    <location>
        <begin position="1"/>
        <end position="71"/>
    </location>
</feature>
<evidence type="ECO:0000313" key="2">
    <source>
        <dbReference type="EMBL" id="CAD8638680.1"/>
    </source>
</evidence>
<dbReference type="EMBL" id="HBEZ01029670">
    <property type="protein sequence ID" value="CAD8638680.1"/>
    <property type="molecule type" value="Transcribed_RNA"/>
</dbReference>
<reference evidence="2" key="1">
    <citation type="submission" date="2021-01" db="EMBL/GenBank/DDBJ databases">
        <authorList>
            <person name="Corre E."/>
            <person name="Pelletier E."/>
            <person name="Niang G."/>
            <person name="Scheremetjew M."/>
            <person name="Finn R."/>
            <person name="Kale V."/>
            <person name="Holt S."/>
            <person name="Cochrane G."/>
            <person name="Meng A."/>
            <person name="Brown T."/>
            <person name="Cohen L."/>
        </authorList>
    </citation>
    <scope>NUCLEOTIDE SEQUENCE</scope>
    <source>
        <strain evidence="2">CCAP979/52</strain>
    </source>
</reference>